<sequence>MDYVVYILYSEKRSRYYVGQTQDIDDRLIRHNNGLVKSTKSRAPWTLKVTILVETRSEALLLEKRIKKRGAKRYLEDNQFGV</sequence>
<gene>
    <name evidence="3" type="ORF">ACFOSX_13200</name>
</gene>
<keyword evidence="4" id="KW-1185">Reference proteome</keyword>
<dbReference type="PROSITE" id="PS50164">
    <property type="entry name" value="GIY_YIG"/>
    <property type="match status" value="1"/>
</dbReference>
<dbReference type="InterPro" id="IPR050190">
    <property type="entry name" value="UPF0213_domain"/>
</dbReference>
<evidence type="ECO:0000259" key="2">
    <source>
        <dbReference type="PROSITE" id="PS50164"/>
    </source>
</evidence>
<dbReference type="Gene3D" id="3.40.1440.10">
    <property type="entry name" value="GIY-YIG endonuclease"/>
    <property type="match status" value="1"/>
</dbReference>
<dbReference type="Proteomes" id="UP001595812">
    <property type="component" value="Unassembled WGS sequence"/>
</dbReference>
<dbReference type="Pfam" id="PF01541">
    <property type="entry name" value="GIY-YIG"/>
    <property type="match status" value="1"/>
</dbReference>
<dbReference type="SUPFAM" id="SSF82771">
    <property type="entry name" value="GIY-YIG endonuclease"/>
    <property type="match status" value="1"/>
</dbReference>
<reference evidence="4" key="1">
    <citation type="journal article" date="2019" name="Int. J. Syst. Evol. Microbiol.">
        <title>The Global Catalogue of Microorganisms (GCM) 10K type strain sequencing project: providing services to taxonomists for standard genome sequencing and annotation.</title>
        <authorList>
            <consortium name="The Broad Institute Genomics Platform"/>
            <consortium name="The Broad Institute Genome Sequencing Center for Infectious Disease"/>
            <person name="Wu L."/>
            <person name="Ma J."/>
        </authorList>
    </citation>
    <scope>NUCLEOTIDE SEQUENCE [LARGE SCALE GENOMIC DNA]</scope>
    <source>
        <strain evidence="4">CECT 8979</strain>
    </source>
</reference>
<dbReference type="PANTHER" id="PTHR34477:SF1">
    <property type="entry name" value="UPF0213 PROTEIN YHBQ"/>
    <property type="match status" value="1"/>
</dbReference>
<proteinExistence type="inferred from homology"/>
<dbReference type="RefSeq" id="WP_386102071.1">
    <property type="nucleotide sequence ID" value="NZ_JBHSAT010000023.1"/>
</dbReference>
<evidence type="ECO:0000313" key="3">
    <source>
        <dbReference type="EMBL" id="MFC3878189.1"/>
    </source>
</evidence>
<evidence type="ECO:0000256" key="1">
    <source>
        <dbReference type="ARBA" id="ARBA00007435"/>
    </source>
</evidence>
<comment type="similarity">
    <text evidence="1">Belongs to the UPF0213 family.</text>
</comment>
<feature type="domain" description="GIY-YIG" evidence="2">
    <location>
        <begin position="1"/>
        <end position="76"/>
    </location>
</feature>
<protein>
    <submittedName>
        <fullName evidence="3">GIY-YIG nuclease family protein</fullName>
    </submittedName>
</protein>
<dbReference type="InterPro" id="IPR035901">
    <property type="entry name" value="GIY-YIG_endonuc_sf"/>
</dbReference>
<evidence type="ECO:0000313" key="4">
    <source>
        <dbReference type="Proteomes" id="UP001595812"/>
    </source>
</evidence>
<dbReference type="CDD" id="cd10449">
    <property type="entry name" value="GIY-YIG_SLX1_like"/>
    <property type="match status" value="1"/>
</dbReference>
<dbReference type="EMBL" id="JBHSAT010000023">
    <property type="protein sequence ID" value="MFC3878189.1"/>
    <property type="molecule type" value="Genomic_DNA"/>
</dbReference>
<accession>A0ABV8ANI2</accession>
<name>A0ABV8ANI2_9FLAO</name>
<dbReference type="InterPro" id="IPR000305">
    <property type="entry name" value="GIY-YIG_endonuc"/>
</dbReference>
<organism evidence="3 4">
    <name type="scientific">Winogradskyella maritima</name>
    <dbReference type="NCBI Taxonomy" id="1517766"/>
    <lineage>
        <taxon>Bacteria</taxon>
        <taxon>Pseudomonadati</taxon>
        <taxon>Bacteroidota</taxon>
        <taxon>Flavobacteriia</taxon>
        <taxon>Flavobacteriales</taxon>
        <taxon>Flavobacteriaceae</taxon>
        <taxon>Winogradskyella</taxon>
    </lineage>
</organism>
<dbReference type="PANTHER" id="PTHR34477">
    <property type="entry name" value="UPF0213 PROTEIN YHBQ"/>
    <property type="match status" value="1"/>
</dbReference>
<comment type="caution">
    <text evidence="3">The sequence shown here is derived from an EMBL/GenBank/DDBJ whole genome shotgun (WGS) entry which is preliminary data.</text>
</comment>